<dbReference type="InterPro" id="IPR020904">
    <property type="entry name" value="Sc_DH/Rdtase_CS"/>
</dbReference>
<protein>
    <submittedName>
        <fullName evidence="5">SDR family NAD(P)-dependent oxidoreductase</fullName>
        <ecNumber evidence="5">1.-.-.-</ecNumber>
    </submittedName>
</protein>
<dbReference type="Proteomes" id="UP001595773">
    <property type="component" value="Unassembled WGS sequence"/>
</dbReference>
<evidence type="ECO:0000256" key="1">
    <source>
        <dbReference type="ARBA" id="ARBA00006484"/>
    </source>
</evidence>
<dbReference type="PANTHER" id="PTHR24322:SF736">
    <property type="entry name" value="RETINOL DEHYDROGENASE 10"/>
    <property type="match status" value="1"/>
</dbReference>
<evidence type="ECO:0000256" key="2">
    <source>
        <dbReference type="ARBA" id="ARBA00023002"/>
    </source>
</evidence>
<name>A0ABV8QXQ5_9MICC</name>
<dbReference type="EMBL" id="JBHSCQ010000004">
    <property type="protein sequence ID" value="MFC4264482.1"/>
    <property type="molecule type" value="Genomic_DNA"/>
</dbReference>
<dbReference type="GO" id="GO:0016491">
    <property type="term" value="F:oxidoreductase activity"/>
    <property type="evidence" value="ECO:0007669"/>
    <property type="project" value="UniProtKB-KW"/>
</dbReference>
<evidence type="ECO:0000256" key="3">
    <source>
        <dbReference type="RuleBase" id="RU000363"/>
    </source>
</evidence>
<dbReference type="PRINTS" id="PR00081">
    <property type="entry name" value="GDHRDH"/>
</dbReference>
<dbReference type="SUPFAM" id="SSF51735">
    <property type="entry name" value="NAD(P)-binding Rossmann-fold domains"/>
    <property type="match status" value="1"/>
</dbReference>
<feature type="region of interest" description="Disordered" evidence="4">
    <location>
        <begin position="277"/>
        <end position="308"/>
    </location>
</feature>
<keyword evidence="6" id="KW-1185">Reference proteome</keyword>
<dbReference type="Pfam" id="PF00106">
    <property type="entry name" value="adh_short"/>
    <property type="match status" value="1"/>
</dbReference>
<comment type="caution">
    <text evidence="5">The sequence shown here is derived from an EMBL/GenBank/DDBJ whole genome shotgun (WGS) entry which is preliminary data.</text>
</comment>
<dbReference type="PROSITE" id="PS00061">
    <property type="entry name" value="ADH_SHORT"/>
    <property type="match status" value="1"/>
</dbReference>
<dbReference type="RefSeq" id="WP_230067661.1">
    <property type="nucleotide sequence ID" value="NZ_BAABLL010000001.1"/>
</dbReference>
<dbReference type="PRINTS" id="PR00080">
    <property type="entry name" value="SDRFAMILY"/>
</dbReference>
<dbReference type="InterPro" id="IPR036291">
    <property type="entry name" value="NAD(P)-bd_dom_sf"/>
</dbReference>
<sequence>MKSTADFTVYGKTVLITGAGMGMGRLYALRAAREGAATLILWDVNPVAIAAVGTEVLALGAKAVIQALDLSDLGAIKDAAQELRTVHGIEAPDVLVNNAGIVKAGPFWEHDSLKDTGPTMRINALAPMYVAAEFLPAMMKSGEPGRILNIASAAGTLANPNMSVYAASKWALIGWSDSLRLELQRAGSLIKVTTFCPSYISTGMFEGVKGPLLTPIMTPDIAVGRAWQAMLRAQPFKLTPWTAKLAVALRGVLPTTAWDFVAGNVFKVYSSMDHFTGRQGSAQTPEPAPQGLKTEQSAQVPADSSKGQ</sequence>
<dbReference type="EC" id="1.-.-.-" evidence="5"/>
<comment type="similarity">
    <text evidence="1 3">Belongs to the short-chain dehydrogenases/reductases (SDR) family.</text>
</comment>
<organism evidence="5 6">
    <name type="scientific">Arthrobacter cryoconiti</name>
    <dbReference type="NCBI Taxonomy" id="748907"/>
    <lineage>
        <taxon>Bacteria</taxon>
        <taxon>Bacillati</taxon>
        <taxon>Actinomycetota</taxon>
        <taxon>Actinomycetes</taxon>
        <taxon>Micrococcales</taxon>
        <taxon>Micrococcaceae</taxon>
        <taxon>Arthrobacter</taxon>
    </lineage>
</organism>
<evidence type="ECO:0000313" key="6">
    <source>
        <dbReference type="Proteomes" id="UP001595773"/>
    </source>
</evidence>
<dbReference type="PANTHER" id="PTHR24322">
    <property type="entry name" value="PKSB"/>
    <property type="match status" value="1"/>
</dbReference>
<accession>A0ABV8QXQ5</accession>
<reference evidence="6" key="1">
    <citation type="journal article" date="2019" name="Int. J. Syst. Evol. Microbiol.">
        <title>The Global Catalogue of Microorganisms (GCM) 10K type strain sequencing project: providing services to taxonomists for standard genome sequencing and annotation.</title>
        <authorList>
            <consortium name="The Broad Institute Genomics Platform"/>
            <consortium name="The Broad Institute Genome Sequencing Center for Infectious Disease"/>
            <person name="Wu L."/>
            <person name="Ma J."/>
        </authorList>
    </citation>
    <scope>NUCLEOTIDE SEQUENCE [LARGE SCALE GENOMIC DNA]</scope>
    <source>
        <strain evidence="6">CGMCC 1.10698</strain>
    </source>
</reference>
<keyword evidence="2 5" id="KW-0560">Oxidoreductase</keyword>
<evidence type="ECO:0000313" key="5">
    <source>
        <dbReference type="EMBL" id="MFC4264482.1"/>
    </source>
</evidence>
<evidence type="ECO:0000256" key="4">
    <source>
        <dbReference type="SAM" id="MobiDB-lite"/>
    </source>
</evidence>
<proteinExistence type="inferred from homology"/>
<dbReference type="Gene3D" id="3.40.50.720">
    <property type="entry name" value="NAD(P)-binding Rossmann-like Domain"/>
    <property type="match status" value="1"/>
</dbReference>
<gene>
    <name evidence="5" type="ORF">ACFOW9_02585</name>
</gene>
<dbReference type="InterPro" id="IPR002347">
    <property type="entry name" value="SDR_fam"/>
</dbReference>